<keyword evidence="4" id="KW-0677">Repeat</keyword>
<accession>A0A2J6T116</accession>
<dbReference type="Proteomes" id="UP000235371">
    <property type="component" value="Unassembled WGS sequence"/>
</dbReference>
<comment type="similarity">
    <text evidence="1">Belongs to the protein prenyltransferase subunit alpha family.</text>
</comment>
<dbReference type="SUPFAM" id="SSF48439">
    <property type="entry name" value="Protein prenylyltransferase"/>
    <property type="match status" value="1"/>
</dbReference>
<evidence type="ECO:0008006" key="7">
    <source>
        <dbReference type="Google" id="ProtNLM"/>
    </source>
</evidence>
<dbReference type="PANTHER" id="PTHR11129">
    <property type="entry name" value="PROTEIN FARNESYLTRANSFERASE ALPHA SUBUNIT/RAB GERANYLGERANYL TRANSFERASE ALPHA SUBUNIT"/>
    <property type="match status" value="1"/>
</dbReference>
<dbReference type="InterPro" id="IPR002088">
    <property type="entry name" value="Prenyl_trans_a"/>
</dbReference>
<dbReference type="InParanoid" id="A0A2J6T116"/>
<gene>
    <name evidence="5" type="ORF">K444DRAFT_644500</name>
</gene>
<sequence length="342" mass="39122">MSRALDPETAASLKNSNPETVYNDIVRALSSETDSLLEIEFLGKSHPLPEGCNVLVDGNSIAIAKAKLVQAFVVARKNFFKYVRDCPGDKLLDFRNATAVMLLMDPEHLTAANSRKSLIQKSQKEPKINLEVILRKELHFVDSYLTSRLHRHTKSPTLWNHRRWVLKVCQSIQMEYDIQHDLKSVVLVAAERHPRNYYAWSHLRWLVQSFTMCSNIQTTSFDFSKLVSVVKDWCLRHPADTSGFSFLLFCLPMPGYSEDVSKTELRSSVCSEVLRLAVSFQWTHETIWVFLRTLVASGGVFEDETAAFYRAIEDMQAVQPNDHRFLEAARSWCGKYGQKDQG</sequence>
<evidence type="ECO:0000256" key="4">
    <source>
        <dbReference type="ARBA" id="ARBA00022737"/>
    </source>
</evidence>
<dbReference type="Pfam" id="PF01239">
    <property type="entry name" value="PPTA"/>
    <property type="match status" value="2"/>
</dbReference>
<dbReference type="PANTHER" id="PTHR11129:SF3">
    <property type="entry name" value="PROTEIN PRENYLTRANSFERASE ALPHA SUBUNIT REPEAT-CONTAINING PROTEIN 1"/>
    <property type="match status" value="1"/>
</dbReference>
<name>A0A2J6T116_9HELO</name>
<organism evidence="5 6">
    <name type="scientific">Hyaloscypha bicolor E</name>
    <dbReference type="NCBI Taxonomy" id="1095630"/>
    <lineage>
        <taxon>Eukaryota</taxon>
        <taxon>Fungi</taxon>
        <taxon>Dikarya</taxon>
        <taxon>Ascomycota</taxon>
        <taxon>Pezizomycotina</taxon>
        <taxon>Leotiomycetes</taxon>
        <taxon>Helotiales</taxon>
        <taxon>Hyaloscyphaceae</taxon>
        <taxon>Hyaloscypha</taxon>
        <taxon>Hyaloscypha bicolor</taxon>
    </lineage>
</organism>
<evidence type="ECO:0000256" key="3">
    <source>
        <dbReference type="ARBA" id="ARBA00022679"/>
    </source>
</evidence>
<evidence type="ECO:0000313" key="5">
    <source>
        <dbReference type="EMBL" id="PMD56716.1"/>
    </source>
</evidence>
<dbReference type="RefSeq" id="XP_024733620.1">
    <property type="nucleotide sequence ID" value="XM_024884967.1"/>
</dbReference>
<dbReference type="OrthoDB" id="5358702at2759"/>
<dbReference type="Gene3D" id="1.25.40.120">
    <property type="entry name" value="Protein prenylyltransferase"/>
    <property type="match status" value="1"/>
</dbReference>
<evidence type="ECO:0000256" key="2">
    <source>
        <dbReference type="ARBA" id="ARBA00022602"/>
    </source>
</evidence>
<evidence type="ECO:0000313" key="6">
    <source>
        <dbReference type="Proteomes" id="UP000235371"/>
    </source>
</evidence>
<evidence type="ECO:0000256" key="1">
    <source>
        <dbReference type="ARBA" id="ARBA00006734"/>
    </source>
</evidence>
<dbReference type="AlphaFoldDB" id="A0A2J6T116"/>
<proteinExistence type="inferred from homology"/>
<dbReference type="EMBL" id="KZ613847">
    <property type="protein sequence ID" value="PMD56716.1"/>
    <property type="molecule type" value="Genomic_DNA"/>
</dbReference>
<protein>
    <recommendedName>
        <fullName evidence="7">Protein prenylyltransferase</fullName>
    </recommendedName>
</protein>
<dbReference type="GO" id="GO:0005737">
    <property type="term" value="C:cytoplasm"/>
    <property type="evidence" value="ECO:0007669"/>
    <property type="project" value="TreeGrafter"/>
</dbReference>
<keyword evidence="3" id="KW-0808">Transferase</keyword>
<dbReference type="GO" id="GO:0008318">
    <property type="term" value="F:protein prenyltransferase activity"/>
    <property type="evidence" value="ECO:0007669"/>
    <property type="project" value="InterPro"/>
</dbReference>
<keyword evidence="6" id="KW-1185">Reference proteome</keyword>
<dbReference type="GeneID" id="36593044"/>
<keyword evidence="2" id="KW-0637">Prenyltransferase</keyword>
<reference evidence="5 6" key="1">
    <citation type="submission" date="2016-04" db="EMBL/GenBank/DDBJ databases">
        <title>A degradative enzymes factory behind the ericoid mycorrhizal symbiosis.</title>
        <authorList>
            <consortium name="DOE Joint Genome Institute"/>
            <person name="Martino E."/>
            <person name="Morin E."/>
            <person name="Grelet G."/>
            <person name="Kuo A."/>
            <person name="Kohler A."/>
            <person name="Daghino S."/>
            <person name="Barry K."/>
            <person name="Choi C."/>
            <person name="Cichocki N."/>
            <person name="Clum A."/>
            <person name="Copeland A."/>
            <person name="Hainaut M."/>
            <person name="Haridas S."/>
            <person name="Labutti K."/>
            <person name="Lindquist E."/>
            <person name="Lipzen A."/>
            <person name="Khouja H.-R."/>
            <person name="Murat C."/>
            <person name="Ohm R."/>
            <person name="Olson A."/>
            <person name="Spatafora J."/>
            <person name="Veneault-Fourrey C."/>
            <person name="Henrissat B."/>
            <person name="Grigoriev I."/>
            <person name="Martin F."/>
            <person name="Perotto S."/>
        </authorList>
    </citation>
    <scope>NUCLEOTIDE SEQUENCE [LARGE SCALE GENOMIC DNA]</scope>
    <source>
        <strain evidence="5 6">E</strain>
    </source>
</reference>